<dbReference type="CDD" id="cd00082">
    <property type="entry name" value="HisKA"/>
    <property type="match status" value="1"/>
</dbReference>
<dbReference type="FunFam" id="1.10.287.130:FF:000001">
    <property type="entry name" value="Two-component sensor histidine kinase"/>
    <property type="match status" value="1"/>
</dbReference>
<feature type="domain" description="Histidine kinase" evidence="18">
    <location>
        <begin position="245"/>
        <end position="459"/>
    </location>
</feature>
<dbReference type="InterPro" id="IPR036890">
    <property type="entry name" value="HATPase_C_sf"/>
</dbReference>
<dbReference type="SMART" id="SM00387">
    <property type="entry name" value="HATPase_c"/>
    <property type="match status" value="1"/>
</dbReference>
<comment type="catalytic activity">
    <reaction evidence="1">
        <text>ATP + protein L-histidine = ADP + protein N-phospho-L-histidine.</text>
        <dbReference type="EC" id="2.7.13.3"/>
    </reaction>
</comment>
<dbReference type="SUPFAM" id="SSF47384">
    <property type="entry name" value="Homodimeric domain of signal transducing histidine kinase"/>
    <property type="match status" value="1"/>
</dbReference>
<dbReference type="GO" id="GO:0005524">
    <property type="term" value="F:ATP binding"/>
    <property type="evidence" value="ECO:0007669"/>
    <property type="project" value="UniProtKB-KW"/>
</dbReference>
<evidence type="ECO:0000259" key="19">
    <source>
        <dbReference type="PROSITE" id="PS50885"/>
    </source>
</evidence>
<feature type="transmembrane region" description="Helical" evidence="17">
    <location>
        <begin position="6"/>
        <end position="31"/>
    </location>
</feature>
<evidence type="ECO:0000256" key="15">
    <source>
        <dbReference type="ARBA" id="ARBA00037219"/>
    </source>
</evidence>
<dbReference type="GO" id="GO:0005886">
    <property type="term" value="C:plasma membrane"/>
    <property type="evidence" value="ECO:0007669"/>
    <property type="project" value="UniProtKB-SubCell"/>
</dbReference>
<keyword evidence="9" id="KW-0418">Kinase</keyword>
<dbReference type="PROSITE" id="PS50885">
    <property type="entry name" value="HAMP"/>
    <property type="match status" value="1"/>
</dbReference>
<dbReference type="InterPro" id="IPR050398">
    <property type="entry name" value="HssS/ArlS-like"/>
</dbReference>
<keyword evidence="10" id="KW-0067">ATP-binding</keyword>
<keyword evidence="4" id="KW-1003">Cell membrane</keyword>
<keyword evidence="12" id="KW-0902">Two-component regulatory system</keyword>
<feature type="domain" description="HAMP" evidence="19">
    <location>
        <begin position="185"/>
        <end position="237"/>
    </location>
</feature>
<dbReference type="PANTHER" id="PTHR45528">
    <property type="entry name" value="SENSOR HISTIDINE KINASE CPXA"/>
    <property type="match status" value="1"/>
</dbReference>
<evidence type="ECO:0000256" key="6">
    <source>
        <dbReference type="ARBA" id="ARBA00022679"/>
    </source>
</evidence>
<dbReference type="AlphaFoldDB" id="A0A7X2YYG3"/>
<evidence type="ECO:0000313" key="21">
    <source>
        <dbReference type="Proteomes" id="UP000447876"/>
    </source>
</evidence>
<dbReference type="InterPro" id="IPR003660">
    <property type="entry name" value="HAMP_dom"/>
</dbReference>
<evidence type="ECO:0000256" key="5">
    <source>
        <dbReference type="ARBA" id="ARBA00022553"/>
    </source>
</evidence>
<keyword evidence="8" id="KW-0547">Nucleotide-binding</keyword>
<dbReference type="InterPro" id="IPR004358">
    <property type="entry name" value="Sig_transdc_His_kin-like_C"/>
</dbReference>
<keyword evidence="7 17" id="KW-0812">Transmembrane</keyword>
<dbReference type="InterPro" id="IPR003594">
    <property type="entry name" value="HATPase_dom"/>
</dbReference>
<dbReference type="EMBL" id="WNZW01000001">
    <property type="protein sequence ID" value="MUG44133.1"/>
    <property type="molecule type" value="Genomic_DNA"/>
</dbReference>
<dbReference type="SMART" id="SM00388">
    <property type="entry name" value="HisKA"/>
    <property type="match status" value="1"/>
</dbReference>
<dbReference type="EC" id="2.7.13.3" evidence="3"/>
<evidence type="ECO:0000256" key="12">
    <source>
        <dbReference type="ARBA" id="ARBA00023012"/>
    </source>
</evidence>
<dbReference type="InterPro" id="IPR003661">
    <property type="entry name" value="HisK_dim/P_dom"/>
</dbReference>
<dbReference type="PANTHER" id="PTHR45528:SF11">
    <property type="entry name" value="HISTIDINE KINASE"/>
    <property type="match status" value="1"/>
</dbReference>
<evidence type="ECO:0000256" key="9">
    <source>
        <dbReference type="ARBA" id="ARBA00022777"/>
    </source>
</evidence>
<dbReference type="GO" id="GO:0000155">
    <property type="term" value="F:phosphorelay sensor kinase activity"/>
    <property type="evidence" value="ECO:0007669"/>
    <property type="project" value="InterPro"/>
</dbReference>
<keyword evidence="5" id="KW-0597">Phosphoprotein</keyword>
<dbReference type="Pfam" id="PF00512">
    <property type="entry name" value="HisKA"/>
    <property type="match status" value="1"/>
</dbReference>
<dbReference type="Proteomes" id="UP000447876">
    <property type="component" value="Unassembled WGS sequence"/>
</dbReference>
<evidence type="ECO:0000256" key="13">
    <source>
        <dbReference type="ARBA" id="ARBA00023026"/>
    </source>
</evidence>
<comment type="subcellular location">
    <subcellularLocation>
        <location evidence="2">Cell membrane</location>
        <topology evidence="2">Multi-pass membrane protein</topology>
    </subcellularLocation>
</comment>
<protein>
    <recommendedName>
        <fullName evidence="16">Heme sensor protein HssS</fullName>
        <ecNumber evidence="3">2.7.13.3</ecNumber>
    </recommendedName>
</protein>
<dbReference type="SUPFAM" id="SSF55874">
    <property type="entry name" value="ATPase domain of HSP90 chaperone/DNA topoisomerase II/histidine kinase"/>
    <property type="match status" value="1"/>
</dbReference>
<evidence type="ECO:0000313" key="20">
    <source>
        <dbReference type="EMBL" id="MUG44133.1"/>
    </source>
</evidence>
<name>A0A7X2YYG3_9BACL</name>
<evidence type="ECO:0000256" key="14">
    <source>
        <dbReference type="ARBA" id="ARBA00023136"/>
    </source>
</evidence>
<keyword evidence="13" id="KW-0843">Virulence</keyword>
<evidence type="ECO:0000256" key="8">
    <source>
        <dbReference type="ARBA" id="ARBA00022741"/>
    </source>
</evidence>
<sequence length="459" mass="52051">MKSLYLRIVITTIFVMILSFLIAFIGSNLYYQHLLKPFNDQKITAMAKSISTFYEQNPELDPASYFSHVGELGYQMYLVQSLEHGSFFGDPFRETKLDDAAVQSVLRGEEYHGVSKFTTGPFVTGFFDNVLINTVGVPLHAGDEVYALFVRPNVGVLFGELRIFFAVLVVLSILLSILFVIVSTRYIVNPIVKLTEATKTLAQGKYNIQLEVKRRDEIGKLAGTFMQMAKSLEQLDQMRQEFVSNVSHEIQSPLASIQGFSHTLQSADLPEEQRRRYLAIIENESRRMSQLGKQLLMLASLDKEEAILDKQMFDVSAQIRQVLFMLEWSWREKDLAVELDLPSAFIAGDDKLLHQVWINLITNSIKYTEPGGTIAIRLRQTETECHVDIEDTGIGIAESDLPYVFNRFYRVDRARNRKEGSSGLGLAITQKIVELHQGRIEAASELGKGTTFHVTLPRY</sequence>
<comment type="function">
    <text evidence="15">Member of the two-component regulatory system HssS/HssR involved in intracellular heme homeostasis and tempering of staphylococcal virulence. HssS functions as a heme sensor histidine kinase which is autophosphorylated at a histidine residue and transfers its phosphate group to an aspartate residue of HssR. HssR/HssS activates the expression of hrtAB, an efflux pump, in response to extracellular heme, hemin, hemoglobin or blood.</text>
</comment>
<evidence type="ECO:0000256" key="17">
    <source>
        <dbReference type="SAM" id="Phobius"/>
    </source>
</evidence>
<dbReference type="Pfam" id="PF02518">
    <property type="entry name" value="HATPase_c"/>
    <property type="match status" value="1"/>
</dbReference>
<dbReference type="OrthoDB" id="9813151at2"/>
<dbReference type="FunFam" id="3.30.565.10:FF:000006">
    <property type="entry name" value="Sensor histidine kinase WalK"/>
    <property type="match status" value="1"/>
</dbReference>
<feature type="transmembrane region" description="Helical" evidence="17">
    <location>
        <begin position="161"/>
        <end position="182"/>
    </location>
</feature>
<keyword evidence="6" id="KW-0808">Transferase</keyword>
<evidence type="ECO:0000256" key="2">
    <source>
        <dbReference type="ARBA" id="ARBA00004651"/>
    </source>
</evidence>
<dbReference type="InterPro" id="IPR005467">
    <property type="entry name" value="His_kinase_dom"/>
</dbReference>
<dbReference type="Gene3D" id="6.10.340.10">
    <property type="match status" value="1"/>
</dbReference>
<evidence type="ECO:0000256" key="10">
    <source>
        <dbReference type="ARBA" id="ARBA00022840"/>
    </source>
</evidence>
<evidence type="ECO:0000256" key="16">
    <source>
        <dbReference type="ARBA" id="ARBA00040841"/>
    </source>
</evidence>
<dbReference type="CDD" id="cd06225">
    <property type="entry name" value="HAMP"/>
    <property type="match status" value="1"/>
</dbReference>
<dbReference type="Gene3D" id="3.30.565.10">
    <property type="entry name" value="Histidine kinase-like ATPase, C-terminal domain"/>
    <property type="match status" value="1"/>
</dbReference>
<organism evidence="20 21">
    <name type="scientific">Paenibacillus woosongensis</name>
    <dbReference type="NCBI Taxonomy" id="307580"/>
    <lineage>
        <taxon>Bacteria</taxon>
        <taxon>Bacillati</taxon>
        <taxon>Bacillota</taxon>
        <taxon>Bacilli</taxon>
        <taxon>Bacillales</taxon>
        <taxon>Paenibacillaceae</taxon>
        <taxon>Paenibacillus</taxon>
    </lineage>
</organism>
<keyword evidence="14 17" id="KW-0472">Membrane</keyword>
<evidence type="ECO:0000256" key="4">
    <source>
        <dbReference type="ARBA" id="ARBA00022475"/>
    </source>
</evidence>
<evidence type="ECO:0000256" key="7">
    <source>
        <dbReference type="ARBA" id="ARBA00022692"/>
    </source>
</evidence>
<accession>A0A7X2YYG3</accession>
<dbReference type="PRINTS" id="PR00344">
    <property type="entry name" value="BCTRLSENSOR"/>
</dbReference>
<evidence type="ECO:0000256" key="3">
    <source>
        <dbReference type="ARBA" id="ARBA00012438"/>
    </source>
</evidence>
<dbReference type="SMART" id="SM00304">
    <property type="entry name" value="HAMP"/>
    <property type="match status" value="1"/>
</dbReference>
<keyword evidence="11 17" id="KW-1133">Transmembrane helix</keyword>
<dbReference type="Pfam" id="PF00672">
    <property type="entry name" value="HAMP"/>
    <property type="match status" value="1"/>
</dbReference>
<gene>
    <name evidence="20" type="ORF">GNP95_03835</name>
</gene>
<dbReference type="SUPFAM" id="SSF158472">
    <property type="entry name" value="HAMP domain-like"/>
    <property type="match status" value="1"/>
</dbReference>
<comment type="caution">
    <text evidence="20">The sequence shown here is derived from an EMBL/GenBank/DDBJ whole genome shotgun (WGS) entry which is preliminary data.</text>
</comment>
<proteinExistence type="predicted"/>
<dbReference type="Gene3D" id="1.10.287.130">
    <property type="match status" value="1"/>
</dbReference>
<dbReference type="RefSeq" id="WP_155609543.1">
    <property type="nucleotide sequence ID" value="NZ_WNZW01000001.1"/>
</dbReference>
<evidence type="ECO:0000256" key="1">
    <source>
        <dbReference type="ARBA" id="ARBA00000085"/>
    </source>
</evidence>
<dbReference type="InterPro" id="IPR036097">
    <property type="entry name" value="HisK_dim/P_sf"/>
</dbReference>
<reference evidence="20 21" key="1">
    <citation type="submission" date="2019-11" db="EMBL/GenBank/DDBJ databases">
        <title>Draft genome sequences of five Paenibacillus species of dairy origin.</title>
        <authorList>
            <person name="Olajide A.M."/>
            <person name="Chen S."/>
            <person name="Lapointe G."/>
        </authorList>
    </citation>
    <scope>NUCLEOTIDE SEQUENCE [LARGE SCALE GENOMIC DNA]</scope>
    <source>
        <strain evidence="20 21">12CR55</strain>
    </source>
</reference>
<evidence type="ECO:0000256" key="11">
    <source>
        <dbReference type="ARBA" id="ARBA00022989"/>
    </source>
</evidence>
<dbReference type="PROSITE" id="PS50109">
    <property type="entry name" value="HIS_KIN"/>
    <property type="match status" value="1"/>
</dbReference>
<evidence type="ECO:0000259" key="18">
    <source>
        <dbReference type="PROSITE" id="PS50109"/>
    </source>
</evidence>